<evidence type="ECO:0000256" key="1">
    <source>
        <dbReference type="ARBA" id="ARBA00022448"/>
    </source>
</evidence>
<dbReference type="EMBL" id="VLKR01000003">
    <property type="protein sequence ID" value="TWI24009.1"/>
    <property type="molecule type" value="Genomic_DNA"/>
</dbReference>
<reference evidence="5 6" key="1">
    <citation type="journal article" date="2015" name="Stand. Genomic Sci.">
        <title>Genomic Encyclopedia of Bacterial and Archaeal Type Strains, Phase III: the genomes of soil and plant-associated and newly described type strains.</title>
        <authorList>
            <person name="Whitman W.B."/>
            <person name="Woyke T."/>
            <person name="Klenk H.P."/>
            <person name="Zhou Y."/>
            <person name="Lilburn T.G."/>
            <person name="Beck B.J."/>
            <person name="De Vos P."/>
            <person name="Vandamme P."/>
            <person name="Eisen J.A."/>
            <person name="Garrity G."/>
            <person name="Hugenholtz P."/>
            <person name="Kyrpides N.C."/>
        </authorList>
    </citation>
    <scope>NUCLEOTIDE SEQUENCE [LARGE SCALE GENOMIC DNA]</scope>
    <source>
        <strain evidence="5 6">CGMCC 1.6855</strain>
    </source>
</reference>
<dbReference type="GO" id="GO:0016887">
    <property type="term" value="F:ATP hydrolysis activity"/>
    <property type="evidence" value="ECO:0007669"/>
    <property type="project" value="InterPro"/>
</dbReference>
<evidence type="ECO:0000313" key="6">
    <source>
        <dbReference type="Proteomes" id="UP000315908"/>
    </source>
</evidence>
<dbReference type="AlphaFoldDB" id="A0A562MVT5"/>
<dbReference type="SMART" id="SM00382">
    <property type="entry name" value="AAA"/>
    <property type="match status" value="1"/>
</dbReference>
<evidence type="ECO:0000259" key="4">
    <source>
        <dbReference type="PROSITE" id="PS50893"/>
    </source>
</evidence>
<dbReference type="Proteomes" id="UP000315908">
    <property type="component" value="Unassembled WGS sequence"/>
</dbReference>
<dbReference type="GO" id="GO:0005524">
    <property type="term" value="F:ATP binding"/>
    <property type="evidence" value="ECO:0007669"/>
    <property type="project" value="UniProtKB-KW"/>
</dbReference>
<keyword evidence="1" id="KW-0813">Transport</keyword>
<dbReference type="PROSITE" id="PS00211">
    <property type="entry name" value="ABC_TRANSPORTER_1"/>
    <property type="match status" value="1"/>
</dbReference>
<accession>A0A562MVT5</accession>
<evidence type="ECO:0000313" key="5">
    <source>
        <dbReference type="EMBL" id="TWI24009.1"/>
    </source>
</evidence>
<protein>
    <submittedName>
        <fullName evidence="5">ABC-type Fe3+/spermidine/putrescine transport system ATPase subunit</fullName>
    </submittedName>
</protein>
<name>A0A562MVT5_9SPHI</name>
<dbReference type="InterPro" id="IPR003439">
    <property type="entry name" value="ABC_transporter-like_ATP-bd"/>
</dbReference>
<dbReference type="InterPro" id="IPR050093">
    <property type="entry name" value="ABC_SmlMolc_Importer"/>
</dbReference>
<dbReference type="PANTHER" id="PTHR42781:SF4">
    <property type="entry name" value="SPERMIDINE_PUTRESCINE IMPORT ATP-BINDING PROTEIN POTA"/>
    <property type="match status" value="1"/>
</dbReference>
<organism evidence="5 6">
    <name type="scientific">Sphingobacterium siyangense</name>
    <dbReference type="NCBI Taxonomy" id="459529"/>
    <lineage>
        <taxon>Bacteria</taxon>
        <taxon>Pseudomonadati</taxon>
        <taxon>Bacteroidota</taxon>
        <taxon>Sphingobacteriia</taxon>
        <taxon>Sphingobacteriales</taxon>
        <taxon>Sphingobacteriaceae</taxon>
        <taxon>Sphingobacterium</taxon>
    </lineage>
</organism>
<dbReference type="PROSITE" id="PS50893">
    <property type="entry name" value="ABC_TRANSPORTER_2"/>
    <property type="match status" value="1"/>
</dbReference>
<feature type="domain" description="ABC transporter" evidence="4">
    <location>
        <begin position="38"/>
        <end position="274"/>
    </location>
</feature>
<dbReference type="PANTHER" id="PTHR42781">
    <property type="entry name" value="SPERMIDINE/PUTRESCINE IMPORT ATP-BINDING PROTEIN POTA"/>
    <property type="match status" value="1"/>
</dbReference>
<dbReference type="SUPFAM" id="SSF52540">
    <property type="entry name" value="P-loop containing nucleoside triphosphate hydrolases"/>
    <property type="match status" value="1"/>
</dbReference>
<evidence type="ECO:0000256" key="3">
    <source>
        <dbReference type="ARBA" id="ARBA00022840"/>
    </source>
</evidence>
<dbReference type="InterPro" id="IPR027417">
    <property type="entry name" value="P-loop_NTPase"/>
</dbReference>
<dbReference type="Gene3D" id="3.40.50.300">
    <property type="entry name" value="P-loop containing nucleotide triphosphate hydrolases"/>
    <property type="match status" value="1"/>
</dbReference>
<proteinExistence type="predicted"/>
<comment type="caution">
    <text evidence="5">The sequence shown here is derived from an EMBL/GenBank/DDBJ whole genome shotgun (WGS) entry which is preliminary data.</text>
</comment>
<dbReference type="InterPro" id="IPR017871">
    <property type="entry name" value="ABC_transporter-like_CS"/>
</dbReference>
<dbReference type="InterPro" id="IPR003593">
    <property type="entry name" value="AAA+_ATPase"/>
</dbReference>
<evidence type="ECO:0000256" key="2">
    <source>
        <dbReference type="ARBA" id="ARBA00022741"/>
    </source>
</evidence>
<dbReference type="Pfam" id="PF00005">
    <property type="entry name" value="ABC_tran"/>
    <property type="match status" value="1"/>
</dbReference>
<keyword evidence="3" id="KW-0067">ATP-binding</keyword>
<keyword evidence="2" id="KW-0547">Nucleotide-binding</keyword>
<sequence length="364" mass="41012">MQQHVKFLFVNYLFSTMAHLSSCQYIPSDIHVPGLAAIHAEHLSFSFHENNMQFAVENSSFDIDEGKITAIIGESGSGKSTLLRLIYGLLEPTGGIVRYKGWQVPTRKDKLIPGHDAMKLVSQGFDDLNTYANVWDNVASQLPNTDIKRKQDKTAEILQRLRIDHLAKKRVADISGGEKQRVAICRALINEPEVLLMDEPFNQVDASFRDTLQQDIKDIVKETGLTVILVSHDPTEVLALADNLIVMKSGKILDQNNPHVLYSNPSHPYTAQLLAKSNILQVEQAQNLGITSEKPVAIHQEWISISPSEQSTFFVKDVRFRGFYYEIVVSNNEINLHAIITSQIIPQKLQAVDLTISHWIHFDH</sequence>
<gene>
    <name evidence="5" type="ORF">IQ31_01027</name>
</gene>